<keyword evidence="4 7" id="KW-0378">Hydrolase</keyword>
<comment type="function">
    <text evidence="7">3'-5' exoribonuclease that releases 5'-nucleoside monophosphates and is involved in maturation of structured RNAs.</text>
</comment>
<dbReference type="InterPro" id="IPR040476">
    <property type="entry name" value="CSD2"/>
</dbReference>
<evidence type="ECO:0000256" key="2">
    <source>
        <dbReference type="ARBA" id="ARBA00022490"/>
    </source>
</evidence>
<keyword evidence="2 7" id="KW-0963">Cytoplasm</keyword>
<dbReference type="NCBIfam" id="TIGR00358">
    <property type="entry name" value="3_prime_RNase"/>
    <property type="match status" value="1"/>
</dbReference>
<dbReference type="GO" id="GO:0003723">
    <property type="term" value="F:RNA binding"/>
    <property type="evidence" value="ECO:0007669"/>
    <property type="project" value="UniProtKB-UniRule"/>
</dbReference>
<accession>A0A212Q7Y8</accession>
<keyword evidence="3 7" id="KW-0540">Nuclease</keyword>
<comment type="similarity">
    <text evidence="7">Belongs to the RNR ribonuclease family. RNase R subfamily.</text>
</comment>
<dbReference type="Pfam" id="PF17876">
    <property type="entry name" value="CSD2"/>
    <property type="match status" value="1"/>
</dbReference>
<dbReference type="PROSITE" id="PS01175">
    <property type="entry name" value="RIBONUCLEASE_II"/>
    <property type="match status" value="1"/>
</dbReference>
<dbReference type="InterPro" id="IPR050180">
    <property type="entry name" value="RNR_Ribonuclease"/>
</dbReference>
<dbReference type="InterPro" id="IPR003029">
    <property type="entry name" value="S1_domain"/>
</dbReference>
<evidence type="ECO:0000256" key="4">
    <source>
        <dbReference type="ARBA" id="ARBA00022801"/>
    </source>
</evidence>
<keyword evidence="6 7" id="KW-0694">RNA-binding</keyword>
<dbReference type="SMART" id="SM00316">
    <property type="entry name" value="S1"/>
    <property type="match status" value="1"/>
</dbReference>
<evidence type="ECO:0000256" key="8">
    <source>
        <dbReference type="SAM" id="MobiDB-lite"/>
    </source>
</evidence>
<keyword evidence="5 7" id="KW-0269">Exonuclease</keyword>
<evidence type="ECO:0000313" key="10">
    <source>
        <dbReference type="EMBL" id="SNB55399.1"/>
    </source>
</evidence>
<evidence type="ECO:0000256" key="3">
    <source>
        <dbReference type="ARBA" id="ARBA00022722"/>
    </source>
</evidence>
<dbReference type="InterPro" id="IPR022966">
    <property type="entry name" value="RNase_II/R_CS"/>
</dbReference>
<dbReference type="GO" id="GO:0005829">
    <property type="term" value="C:cytosol"/>
    <property type="evidence" value="ECO:0007669"/>
    <property type="project" value="TreeGrafter"/>
</dbReference>
<dbReference type="HAMAP" id="MF_01895">
    <property type="entry name" value="RNase_R"/>
    <property type="match status" value="1"/>
</dbReference>
<dbReference type="EC" id="3.1.13.1" evidence="7"/>
<dbReference type="GO" id="GO:0008859">
    <property type="term" value="F:exoribonuclease II activity"/>
    <property type="evidence" value="ECO:0007669"/>
    <property type="project" value="UniProtKB-UniRule"/>
</dbReference>
<dbReference type="OrthoDB" id="9764149at2"/>
<evidence type="ECO:0000256" key="1">
    <source>
        <dbReference type="ARBA" id="ARBA00001849"/>
    </source>
</evidence>
<organism evidence="10 11">
    <name type="scientific">Arboricoccus pini</name>
    <dbReference type="NCBI Taxonomy" id="1963835"/>
    <lineage>
        <taxon>Bacteria</taxon>
        <taxon>Pseudomonadati</taxon>
        <taxon>Pseudomonadota</taxon>
        <taxon>Alphaproteobacteria</taxon>
        <taxon>Geminicoccales</taxon>
        <taxon>Geminicoccaceae</taxon>
        <taxon>Arboricoccus</taxon>
    </lineage>
</organism>
<dbReference type="Pfam" id="PF00773">
    <property type="entry name" value="RNB"/>
    <property type="match status" value="1"/>
</dbReference>
<keyword evidence="11" id="KW-1185">Reference proteome</keyword>
<evidence type="ECO:0000256" key="7">
    <source>
        <dbReference type="HAMAP-Rule" id="MF_01895"/>
    </source>
</evidence>
<dbReference type="Gene3D" id="2.40.50.140">
    <property type="entry name" value="Nucleic acid-binding proteins"/>
    <property type="match status" value="1"/>
</dbReference>
<dbReference type="GO" id="GO:0006402">
    <property type="term" value="P:mRNA catabolic process"/>
    <property type="evidence" value="ECO:0007669"/>
    <property type="project" value="TreeGrafter"/>
</dbReference>
<dbReference type="PANTHER" id="PTHR23355:SF9">
    <property type="entry name" value="DIS3-LIKE EXONUCLEASE 2"/>
    <property type="match status" value="1"/>
</dbReference>
<dbReference type="Pfam" id="PF00575">
    <property type="entry name" value="S1"/>
    <property type="match status" value="1"/>
</dbReference>
<sequence length="754" mass="83064">MPSRDELLRVLSQAEERPRTNELLKAFGLKATARPLMKRMVRELESEGLIVSRRGRKPRDVALDGLPPVGVVDVTAIDENGDLVCQSAMAAAARILLPVEALDGKAPTVGDRLLVRLYPRGAERYDAHLMRLLPRLENEVVGVLEQSEDGVRLRPTDRNAKMEYRVGPEDLGGAGLGDMVKASVVQSPRPLALPRARVLERLGRADDPGIVSLAVATRLGLPMAFSAQALALAAAATQVELGKRTDYRNLDLVTIDGADARDFDDAVWAAADHAPSNPGGYRIVVAIADVAHYVRPGDPLDRDAHERGNSVYFPDRVIPMLPEELSNELCSLKPEVERACVVAEMRIDANGSLLDQRFRRGLMRSRARLTYERVQAARDGFPDDEIAPLLEPVIGPLYAAYEILAAARRKRGAIDLDLPERRVIFAEPGQMAEVTRRVRLDSHMLIEEFMILANVAAATVLEEANQPALYRVHDKPDPLKLETLSEFLERVGVPWTRGAKRPGDFTALLEKISEPAMRETVSGFILRSQAQAVYSPRNIGHFGLNLRRYAHFTSPIRRYSDLVVHRALIKVCRLGEGALPETDVEALAEEGAHLSRCERRAMEAERAALDRLVALYMADKEGSRFAAKITGCQRFGLFVVLDQIGAEGLVPVSSLGEDMFQFDERHHALVGRRWGKVFALGDRVEVVLALADTTTGALLFRIVEHKPGATAELARDTWSKGYSAGRGGACGRNRSGRPANIRMGRGKKSAPRRK</sequence>
<feature type="compositionally biased region" description="Basic residues" evidence="8">
    <location>
        <begin position="744"/>
        <end position="754"/>
    </location>
</feature>
<dbReference type="SMART" id="SM00955">
    <property type="entry name" value="RNB"/>
    <property type="match status" value="1"/>
</dbReference>
<dbReference type="CDD" id="cd04471">
    <property type="entry name" value="S1_RNase_R"/>
    <property type="match status" value="1"/>
</dbReference>
<evidence type="ECO:0000256" key="5">
    <source>
        <dbReference type="ARBA" id="ARBA00022839"/>
    </source>
</evidence>
<dbReference type="InterPro" id="IPR001900">
    <property type="entry name" value="RNase_II/R"/>
</dbReference>
<evidence type="ECO:0000313" key="11">
    <source>
        <dbReference type="Proteomes" id="UP000197065"/>
    </source>
</evidence>
<dbReference type="SUPFAM" id="SSF50249">
    <property type="entry name" value="Nucleic acid-binding proteins"/>
    <property type="match status" value="2"/>
</dbReference>
<name>A0A212Q7Y8_9PROT</name>
<dbReference type="AlphaFoldDB" id="A0A212Q7Y8"/>
<comment type="catalytic activity">
    <reaction evidence="1 7">
        <text>Exonucleolytic cleavage in the 3'- to 5'-direction to yield nucleoside 5'-phosphates.</text>
        <dbReference type="EC" id="3.1.13.1"/>
    </reaction>
</comment>
<dbReference type="PROSITE" id="PS50126">
    <property type="entry name" value="S1"/>
    <property type="match status" value="1"/>
</dbReference>
<evidence type="ECO:0000256" key="6">
    <source>
        <dbReference type="ARBA" id="ARBA00022884"/>
    </source>
</evidence>
<dbReference type="InterPro" id="IPR012340">
    <property type="entry name" value="NA-bd_OB-fold"/>
</dbReference>
<comment type="subcellular location">
    <subcellularLocation>
        <location evidence="7">Cytoplasm</location>
    </subcellularLocation>
</comment>
<dbReference type="InterPro" id="IPR011805">
    <property type="entry name" value="RNase_R"/>
</dbReference>
<evidence type="ECO:0000259" key="9">
    <source>
        <dbReference type="PROSITE" id="PS50126"/>
    </source>
</evidence>
<dbReference type="PANTHER" id="PTHR23355">
    <property type="entry name" value="RIBONUCLEASE"/>
    <property type="match status" value="1"/>
</dbReference>
<feature type="region of interest" description="Disordered" evidence="8">
    <location>
        <begin position="725"/>
        <end position="754"/>
    </location>
</feature>
<reference evidence="10 11" key="1">
    <citation type="submission" date="2017-06" db="EMBL/GenBank/DDBJ databases">
        <authorList>
            <person name="Kim H.J."/>
            <person name="Triplett B.A."/>
        </authorList>
    </citation>
    <scope>NUCLEOTIDE SEQUENCE [LARGE SCALE GENOMIC DNA]</scope>
    <source>
        <strain evidence="10 11">B29T1</strain>
    </source>
</reference>
<dbReference type="InterPro" id="IPR004476">
    <property type="entry name" value="RNase_II/RNase_R"/>
</dbReference>
<feature type="domain" description="S1 motif" evidence="9">
    <location>
        <begin position="622"/>
        <end position="703"/>
    </location>
</feature>
<protein>
    <recommendedName>
        <fullName evidence="7">Ribonuclease R</fullName>
        <shortName evidence="7">RNase R</shortName>
        <ecNumber evidence="7">3.1.13.1</ecNumber>
    </recommendedName>
</protein>
<dbReference type="Proteomes" id="UP000197065">
    <property type="component" value="Unassembled WGS sequence"/>
</dbReference>
<dbReference type="NCBIfam" id="TIGR02063">
    <property type="entry name" value="RNase_R"/>
    <property type="match status" value="1"/>
</dbReference>
<dbReference type="EMBL" id="FYEH01000001">
    <property type="protein sequence ID" value="SNB55399.1"/>
    <property type="molecule type" value="Genomic_DNA"/>
</dbReference>
<proteinExistence type="inferred from homology"/>
<gene>
    <name evidence="7" type="primary">rnr</name>
    <name evidence="10" type="ORF">SAMN07250955_101479</name>
</gene>